<dbReference type="GO" id="GO:0015288">
    <property type="term" value="F:porin activity"/>
    <property type="evidence" value="ECO:0007669"/>
    <property type="project" value="TreeGrafter"/>
</dbReference>
<reference evidence="9 10" key="1">
    <citation type="journal article" date="2015" name="Antonie Van Leeuwenhoek">
        <title>Pseudooceanicola atlanticus gen. nov. sp. nov., isolated from surface seawater of the Atlantic Ocean and reclassification of Oceanicola batsensis, Oceanicola marinus, Oceanicola nitratireducens, Oceanicola nanhaiensis, Oceanicola antarcticus and Oceanicola flagellatus, as Pseudooceanicola batsensis comb. nov., Pseudooceanicola marinus comb. nov., Pseudooceanicola nitratireducens comb. nov., Pseudooceanicola nanhaiensis comb. nov., Pseudooceanicola antarcticus comb. nov., and Pseudooceanicola flagellatus comb. nov.</title>
        <authorList>
            <person name="Lai Q."/>
            <person name="Li G."/>
            <person name="Liu X."/>
            <person name="Du Y."/>
            <person name="Sun F."/>
            <person name="Shao Z."/>
        </authorList>
    </citation>
    <scope>NUCLEOTIDE SEQUENCE [LARGE SCALE GENOMIC DNA]</scope>
    <source>
        <strain evidence="9 10">22II-s11g</strain>
    </source>
</reference>
<sequence>MAPTIASLALVAGLAAAPQQARAETLADALASAYEHSGLLEQNRALLRAADEGVAQALSQLRPIVSWGSELTHTFSNSKTAASNFVAVSNSGTSASLSLSAQLVVYDGGQSQLGVEIAKESVLSTRQALLSLEQQVLLRAANAYLEVRRASEFLALRQNNVRLITQELRAARDRFEVGEVTRTDVALAEARLAAARSGLAAAQGQLAQANLEYIAAVGHKPGRLSPAGGLPRLPGTADAALAVALRQHPDMLQAQKEATVADLRVMLADAALSPTLSLTGRVGHTENFGSRANNFGGSIGLSANQTIYAGGRLSSLQRQAMNNRDAARSNLHVVSHTIRQNVGIAISALQVQRASAQASDQQVRAAQLAFRGTREEATLGARTTLDVLNAEQELLDARANLISAQVDEIAAGYTLLSAMGELTAQKLNLKVRIYDPAGYYNMIKDAPAGLSEQGKSLDRVLRRIGKD</sequence>
<dbReference type="InterPro" id="IPR051906">
    <property type="entry name" value="TolC-like"/>
</dbReference>
<evidence type="ECO:0000256" key="5">
    <source>
        <dbReference type="ARBA" id="ARBA00022692"/>
    </source>
</evidence>
<evidence type="ECO:0000256" key="8">
    <source>
        <dbReference type="SAM" id="SignalP"/>
    </source>
</evidence>
<dbReference type="InterPro" id="IPR010130">
    <property type="entry name" value="T1SS_OMP_TolC"/>
</dbReference>
<evidence type="ECO:0000256" key="4">
    <source>
        <dbReference type="ARBA" id="ARBA00022452"/>
    </source>
</evidence>
<keyword evidence="6" id="KW-0472">Membrane</keyword>
<evidence type="ECO:0000256" key="1">
    <source>
        <dbReference type="ARBA" id="ARBA00004442"/>
    </source>
</evidence>
<dbReference type="Proteomes" id="UP000030004">
    <property type="component" value="Unassembled WGS sequence"/>
</dbReference>
<organism evidence="9 10">
    <name type="scientific">Pseudooceanicola atlanticus</name>
    <dbReference type="NCBI Taxonomy" id="1461694"/>
    <lineage>
        <taxon>Bacteria</taxon>
        <taxon>Pseudomonadati</taxon>
        <taxon>Pseudomonadota</taxon>
        <taxon>Alphaproteobacteria</taxon>
        <taxon>Rhodobacterales</taxon>
        <taxon>Paracoccaceae</taxon>
        <taxon>Pseudooceanicola</taxon>
    </lineage>
</organism>
<dbReference type="STRING" id="1461694.ATO9_04790"/>
<keyword evidence="8" id="KW-0732">Signal</keyword>
<keyword evidence="5" id="KW-0812">Transmembrane</keyword>
<dbReference type="InterPro" id="IPR003423">
    <property type="entry name" value="OMP_efflux"/>
</dbReference>
<evidence type="ECO:0000313" key="10">
    <source>
        <dbReference type="Proteomes" id="UP000030004"/>
    </source>
</evidence>
<dbReference type="AlphaFoldDB" id="A0A0A0EGE2"/>
<feature type="signal peptide" evidence="8">
    <location>
        <begin position="1"/>
        <end position="23"/>
    </location>
</feature>
<dbReference type="Gene3D" id="1.20.1600.10">
    <property type="entry name" value="Outer membrane efflux proteins (OEP)"/>
    <property type="match status" value="1"/>
</dbReference>
<dbReference type="GO" id="GO:0015562">
    <property type="term" value="F:efflux transmembrane transporter activity"/>
    <property type="evidence" value="ECO:0007669"/>
    <property type="project" value="InterPro"/>
</dbReference>
<evidence type="ECO:0000313" key="9">
    <source>
        <dbReference type="EMBL" id="KGM49350.1"/>
    </source>
</evidence>
<dbReference type="GO" id="GO:1990281">
    <property type="term" value="C:efflux pump complex"/>
    <property type="evidence" value="ECO:0007669"/>
    <property type="project" value="TreeGrafter"/>
</dbReference>
<keyword evidence="4" id="KW-1134">Transmembrane beta strand</keyword>
<dbReference type="SUPFAM" id="SSF56954">
    <property type="entry name" value="Outer membrane efflux proteins (OEP)"/>
    <property type="match status" value="1"/>
</dbReference>
<dbReference type="NCBIfam" id="TIGR01844">
    <property type="entry name" value="type_I_sec_TolC"/>
    <property type="match status" value="1"/>
</dbReference>
<accession>A0A0A0EGE2</accession>
<dbReference type="GO" id="GO:0009279">
    <property type="term" value="C:cell outer membrane"/>
    <property type="evidence" value="ECO:0007669"/>
    <property type="project" value="UniProtKB-SubCell"/>
</dbReference>
<comment type="similarity">
    <text evidence="2">Belongs to the outer membrane factor (OMF) (TC 1.B.17) family.</text>
</comment>
<feature type="chain" id="PRO_5001968954" evidence="8">
    <location>
        <begin position="24"/>
        <end position="467"/>
    </location>
</feature>
<dbReference type="Pfam" id="PF02321">
    <property type="entry name" value="OEP"/>
    <property type="match status" value="2"/>
</dbReference>
<keyword evidence="7" id="KW-0998">Cell outer membrane</keyword>
<evidence type="ECO:0000256" key="6">
    <source>
        <dbReference type="ARBA" id="ARBA00023136"/>
    </source>
</evidence>
<evidence type="ECO:0000256" key="3">
    <source>
        <dbReference type="ARBA" id="ARBA00022448"/>
    </source>
</evidence>
<gene>
    <name evidence="9" type="ORF">ATO9_04790</name>
</gene>
<dbReference type="PANTHER" id="PTHR30026:SF22">
    <property type="entry name" value="OUTER MEMBRANE EFFLUX PROTEIN"/>
    <property type="match status" value="1"/>
</dbReference>
<protein>
    <submittedName>
        <fullName evidence="9">Transporter</fullName>
    </submittedName>
</protein>
<dbReference type="eggNOG" id="COG1538">
    <property type="taxonomic scope" value="Bacteria"/>
</dbReference>
<comment type="subcellular location">
    <subcellularLocation>
        <location evidence="1">Cell outer membrane</location>
    </subcellularLocation>
</comment>
<proteinExistence type="inferred from homology"/>
<evidence type="ECO:0000256" key="2">
    <source>
        <dbReference type="ARBA" id="ARBA00007613"/>
    </source>
</evidence>
<keyword evidence="10" id="KW-1185">Reference proteome</keyword>
<comment type="caution">
    <text evidence="9">The sequence shown here is derived from an EMBL/GenBank/DDBJ whole genome shotgun (WGS) entry which is preliminary data.</text>
</comment>
<dbReference type="PANTHER" id="PTHR30026">
    <property type="entry name" value="OUTER MEMBRANE PROTEIN TOLC"/>
    <property type="match status" value="1"/>
</dbReference>
<evidence type="ECO:0000256" key="7">
    <source>
        <dbReference type="ARBA" id="ARBA00023237"/>
    </source>
</evidence>
<dbReference type="EMBL" id="AQQX01000002">
    <property type="protein sequence ID" value="KGM49350.1"/>
    <property type="molecule type" value="Genomic_DNA"/>
</dbReference>
<name>A0A0A0EGE2_9RHOB</name>
<keyword evidence="3" id="KW-0813">Transport</keyword>